<dbReference type="ESTHER" id="colhi-h1vb58">
    <property type="family name" value="Fungal_carboxylesterase_lipase"/>
</dbReference>
<dbReference type="SUPFAM" id="SSF53474">
    <property type="entry name" value="alpha/beta-Hydrolases"/>
    <property type="match status" value="1"/>
</dbReference>
<dbReference type="VEuPathDB" id="FungiDB:CH63R_12484"/>
<dbReference type="PROSITE" id="PS00122">
    <property type="entry name" value="CARBOXYLESTERASE_B_1"/>
    <property type="match status" value="1"/>
</dbReference>
<name>A0A1B7XUB2_COLHI</name>
<evidence type="ECO:0000256" key="2">
    <source>
        <dbReference type="ARBA" id="ARBA00022801"/>
    </source>
</evidence>
<dbReference type="Gene3D" id="3.90.180.10">
    <property type="entry name" value="Medium-chain alcohol dehydrogenases, catalytic domain"/>
    <property type="match status" value="1"/>
</dbReference>
<dbReference type="Pfam" id="PF00107">
    <property type="entry name" value="ADH_zinc_N"/>
    <property type="match status" value="1"/>
</dbReference>
<dbReference type="Gene3D" id="3.40.50.1820">
    <property type="entry name" value="alpha/beta hydrolase"/>
    <property type="match status" value="1"/>
</dbReference>
<dbReference type="SMART" id="SM00829">
    <property type="entry name" value="PKS_ER"/>
    <property type="match status" value="1"/>
</dbReference>
<dbReference type="PANTHER" id="PTHR11559">
    <property type="entry name" value="CARBOXYLESTERASE"/>
    <property type="match status" value="1"/>
</dbReference>
<feature type="signal peptide" evidence="3">
    <location>
        <begin position="1"/>
        <end position="19"/>
    </location>
</feature>
<evidence type="ECO:0000313" key="5">
    <source>
        <dbReference type="EMBL" id="OBR03357.1"/>
    </source>
</evidence>
<dbReference type="RefSeq" id="XP_018151875.1">
    <property type="nucleotide sequence ID" value="XM_018307458.1"/>
</dbReference>
<dbReference type="Gene3D" id="3.40.50.720">
    <property type="entry name" value="NAD(P)-binding Rossmann-like Domain"/>
    <property type="match status" value="1"/>
</dbReference>
<organism evidence="5 6">
    <name type="scientific">Colletotrichum higginsianum (strain IMI 349063)</name>
    <name type="common">Crucifer anthracnose fungus</name>
    <dbReference type="NCBI Taxonomy" id="759273"/>
    <lineage>
        <taxon>Eukaryota</taxon>
        <taxon>Fungi</taxon>
        <taxon>Dikarya</taxon>
        <taxon>Ascomycota</taxon>
        <taxon>Pezizomycotina</taxon>
        <taxon>Sordariomycetes</taxon>
        <taxon>Hypocreomycetidae</taxon>
        <taxon>Glomerellales</taxon>
        <taxon>Glomerellaceae</taxon>
        <taxon>Colletotrichum</taxon>
        <taxon>Colletotrichum destructivum species complex</taxon>
    </lineage>
</organism>
<comment type="similarity">
    <text evidence="1">Belongs to the type-B carboxylesterase/lipase family.</text>
</comment>
<dbReference type="InterPro" id="IPR019826">
    <property type="entry name" value="Carboxylesterase_B_AS"/>
</dbReference>
<dbReference type="OrthoDB" id="256333at2759"/>
<gene>
    <name evidence="5" type="ORF">CH63R_12484</name>
</gene>
<dbReference type="InterPro" id="IPR011032">
    <property type="entry name" value="GroES-like_sf"/>
</dbReference>
<dbReference type="KEGG" id="chig:CH63R_12484"/>
<dbReference type="GO" id="GO:0016787">
    <property type="term" value="F:hydrolase activity"/>
    <property type="evidence" value="ECO:0007669"/>
    <property type="project" value="UniProtKB-KW"/>
</dbReference>
<evidence type="ECO:0000256" key="3">
    <source>
        <dbReference type="SAM" id="SignalP"/>
    </source>
</evidence>
<accession>A0A1B7XUB2</accession>
<dbReference type="InterPro" id="IPR013154">
    <property type="entry name" value="ADH-like_N"/>
</dbReference>
<dbReference type="CDD" id="cd08254">
    <property type="entry name" value="hydroxyacyl_CoA_DH"/>
    <property type="match status" value="1"/>
</dbReference>
<dbReference type="PROSITE" id="PS00941">
    <property type="entry name" value="CARBOXYLESTERASE_B_2"/>
    <property type="match status" value="1"/>
</dbReference>
<dbReference type="InterPro" id="IPR036291">
    <property type="entry name" value="NAD(P)-bd_dom_sf"/>
</dbReference>
<keyword evidence="2 5" id="KW-0378">Hydrolase</keyword>
<comment type="caution">
    <text evidence="5">The sequence shown here is derived from an EMBL/GenBank/DDBJ whole genome shotgun (WGS) entry which is preliminary data.</text>
</comment>
<keyword evidence="6" id="KW-1185">Reference proteome</keyword>
<dbReference type="Proteomes" id="UP000092177">
    <property type="component" value="Chromosome 9"/>
</dbReference>
<protein>
    <submittedName>
        <fullName evidence="5">Carboxylic ester hydrolase</fullName>
    </submittedName>
</protein>
<dbReference type="InterPro" id="IPR020843">
    <property type="entry name" value="ER"/>
</dbReference>
<dbReference type="InterPro" id="IPR050309">
    <property type="entry name" value="Type-B_Carboxylest/Lipase"/>
</dbReference>
<dbReference type="AlphaFoldDB" id="A0A1B7XUB2"/>
<sequence>MRNVLLLGVVLSILSGGLAASLPVVDLGYELYQATGFNEAEGYYNFSNIRYASPPVGELRFRAPVPPATNRSAVRNGLDFRICPQAQPLWMATSVEWLFPYLTKGVLPNVTGPAAVPTADGSSPALARDDRENEDCLFLDVLVPKRVFAKSGQKAPVLVEIHGGGYALGSKSESEPRGLLRRSTDFTEDGIVYVRMNYRLGAFGFLSGPTFSKDGTANAGLLDQRMALEWVQENIHLFGGDKDRVTVFGGSAGAGSIIHQVSAFGGEQHKRLFQRAIPQSPAWLPMPSALGQERSFNEFLEAANVSSISEARSLTSAQLIQANSLRVSLATPGTFGFGPTIDGQLVRDDPRALLDSGRFDKSIDVLFGHNPNEGLGFHSPVANSAEYLVGLRALLPHADDSVIRYLSDTLYPPRFNSSLYPDQMRRMGLTVTEAAFTCAASALGRAFAKADANAYGYVLETSFGLHGTDAPFIYFYPETSTVNETMASTLQDYMLSFVVDGVPDSDSGGLGRMMPYGQDGRVVRITADGILQGIDPAANARSFRFLGPDQGLRLQDLPIPTPGPGEALLRVKAAGLCHSDTHVLHGGGAAWMCALPVTLGHEVAGVIAALGDEPLSSSSSSSSSSQRFNVGDRVAVACVGHPIQTRDFREALGVGRDGGYAEFALAPLKHLVRIPAGVAFAQAAVATDSVATAYHAVVAEGKVSASHTVAVIGLGGLGLNGVAVSALRGARVFGVDVDTAKFERARALGAVDCAVGLDAFAAETLDVVLDFVGAQATAEAAVSMVRPGGCVVMVGLAAQSVRIATSALVTQNVSLRGSTGASIQELGEVLELVASGALTPYVEEIAFEDVPAGLEALGAGEVKGRLYIVP</sequence>
<evidence type="ECO:0000259" key="4">
    <source>
        <dbReference type="SMART" id="SM00829"/>
    </source>
</evidence>
<dbReference type="Pfam" id="PF00135">
    <property type="entry name" value="COesterase"/>
    <property type="match status" value="1"/>
</dbReference>
<evidence type="ECO:0000313" key="6">
    <source>
        <dbReference type="Proteomes" id="UP000092177"/>
    </source>
</evidence>
<dbReference type="Pfam" id="PF08240">
    <property type="entry name" value="ADH_N"/>
    <property type="match status" value="1"/>
</dbReference>
<dbReference type="SUPFAM" id="SSF50129">
    <property type="entry name" value="GroES-like"/>
    <property type="match status" value="1"/>
</dbReference>
<feature type="chain" id="PRO_5008601087" evidence="3">
    <location>
        <begin position="20"/>
        <end position="870"/>
    </location>
</feature>
<keyword evidence="3" id="KW-0732">Signal</keyword>
<proteinExistence type="inferred from homology"/>
<feature type="domain" description="Enoyl reductase (ER)" evidence="4">
    <location>
        <begin position="547"/>
        <end position="868"/>
    </location>
</feature>
<dbReference type="InterPro" id="IPR013149">
    <property type="entry name" value="ADH-like_C"/>
</dbReference>
<dbReference type="GO" id="GO:0016491">
    <property type="term" value="F:oxidoreductase activity"/>
    <property type="evidence" value="ECO:0007669"/>
    <property type="project" value="InterPro"/>
</dbReference>
<dbReference type="GeneID" id="28871565"/>
<dbReference type="EMBL" id="LTAN01000009">
    <property type="protein sequence ID" value="OBR03357.1"/>
    <property type="molecule type" value="Genomic_DNA"/>
</dbReference>
<evidence type="ECO:0000256" key="1">
    <source>
        <dbReference type="ARBA" id="ARBA00005964"/>
    </source>
</evidence>
<dbReference type="InterPro" id="IPR019819">
    <property type="entry name" value="Carboxylesterase_B_CS"/>
</dbReference>
<dbReference type="InterPro" id="IPR002018">
    <property type="entry name" value="CarbesteraseB"/>
</dbReference>
<dbReference type="InterPro" id="IPR029058">
    <property type="entry name" value="AB_hydrolase_fold"/>
</dbReference>
<dbReference type="SUPFAM" id="SSF51735">
    <property type="entry name" value="NAD(P)-binding Rossmann-fold domains"/>
    <property type="match status" value="1"/>
</dbReference>
<reference evidence="6" key="1">
    <citation type="journal article" date="2017" name="BMC Genomics">
        <title>Gapless genome assembly of Colletotrichum higginsianum reveals chromosome structure and association of transposable elements with secondary metabolite gene clusters.</title>
        <authorList>
            <person name="Dallery J.-F."/>
            <person name="Lapalu N."/>
            <person name="Zampounis A."/>
            <person name="Pigne S."/>
            <person name="Luyten I."/>
            <person name="Amselem J."/>
            <person name="Wittenberg A.H.J."/>
            <person name="Zhou S."/>
            <person name="de Queiroz M.V."/>
            <person name="Robin G.P."/>
            <person name="Auger A."/>
            <person name="Hainaut M."/>
            <person name="Henrissat B."/>
            <person name="Kim K.-T."/>
            <person name="Lee Y.-H."/>
            <person name="Lespinet O."/>
            <person name="Schwartz D.C."/>
            <person name="Thon M.R."/>
            <person name="O'Connell R.J."/>
        </authorList>
    </citation>
    <scope>NUCLEOTIDE SEQUENCE [LARGE SCALE GENOMIC DNA]</scope>
    <source>
        <strain evidence="6">IMI 349063</strain>
    </source>
</reference>